<evidence type="ECO:0000313" key="1">
    <source>
        <dbReference type="EMBL" id="KAL0934305.1"/>
    </source>
</evidence>
<dbReference type="Proteomes" id="UP000805649">
    <property type="component" value="Unassembled WGS sequence"/>
</dbReference>
<accession>A0ACC3YQW9</accession>
<sequence>MDSVAQDDDREHASFLLLSYSWETSQLHFKPVPKLQHLALPHSLSLSLSLLLSLYPSRSPSFFPYPPLQRILPRVGVAFWDRNKRVPRTFKWLHILTTGPAIDKKGRRGLPEYKHKKLRGHHDMSAPSDSTTTPARRGQKSTATPLLVFLVYCPFPFPKHTLALLGEEKASGIHPSRHTHTLLALFSPRVSLLRRGPPDDQPIWPQSDILIILSPRITGPLTESRRQINHAQTVPCACSPSTPLPLSDSIMTMNIPPVGNSWVWHNYVSSYIMQAIKVHKHVSPPQARRTASFPCLSPLDHTLRGHFYTDRSAHAVAHESNE</sequence>
<dbReference type="EMBL" id="VUJX02000007">
    <property type="protein sequence ID" value="KAL0934305.1"/>
    <property type="molecule type" value="Genomic_DNA"/>
</dbReference>
<reference evidence="1 2" key="1">
    <citation type="journal article" date="2020" name="Phytopathology">
        <title>Genome Sequence Resources of Colletotrichum truncatum, C. plurivorum, C. musicola, and C. sojae: Four Species Pathogenic to Soybean (Glycine max).</title>
        <authorList>
            <person name="Rogerio F."/>
            <person name="Boufleur T.R."/>
            <person name="Ciampi-Guillardi M."/>
            <person name="Sukno S.A."/>
            <person name="Thon M.R."/>
            <person name="Massola Junior N.S."/>
            <person name="Baroncelli R."/>
        </authorList>
    </citation>
    <scope>NUCLEOTIDE SEQUENCE [LARGE SCALE GENOMIC DNA]</scope>
    <source>
        <strain evidence="1 2">CMES1059</strain>
    </source>
</reference>
<comment type="caution">
    <text evidence="1">The sequence shown here is derived from an EMBL/GenBank/DDBJ whole genome shotgun (WGS) entry which is preliminary data.</text>
</comment>
<gene>
    <name evidence="1" type="ORF">CTRU02_211104</name>
</gene>
<name>A0ACC3YQW9_COLTU</name>
<protein>
    <submittedName>
        <fullName evidence="1">Uncharacterized protein</fullName>
    </submittedName>
</protein>
<organism evidence="1 2">
    <name type="scientific">Colletotrichum truncatum</name>
    <name type="common">Anthracnose fungus</name>
    <name type="synonym">Colletotrichum capsici</name>
    <dbReference type="NCBI Taxonomy" id="5467"/>
    <lineage>
        <taxon>Eukaryota</taxon>
        <taxon>Fungi</taxon>
        <taxon>Dikarya</taxon>
        <taxon>Ascomycota</taxon>
        <taxon>Pezizomycotina</taxon>
        <taxon>Sordariomycetes</taxon>
        <taxon>Hypocreomycetidae</taxon>
        <taxon>Glomerellales</taxon>
        <taxon>Glomerellaceae</taxon>
        <taxon>Colletotrichum</taxon>
        <taxon>Colletotrichum truncatum species complex</taxon>
    </lineage>
</organism>
<proteinExistence type="predicted"/>
<keyword evidence="2" id="KW-1185">Reference proteome</keyword>
<evidence type="ECO:0000313" key="2">
    <source>
        <dbReference type="Proteomes" id="UP000805649"/>
    </source>
</evidence>